<dbReference type="Pfam" id="PF05193">
    <property type="entry name" value="Peptidase_M16_C"/>
    <property type="match status" value="1"/>
</dbReference>
<evidence type="ECO:0000259" key="3">
    <source>
        <dbReference type="Pfam" id="PF05193"/>
    </source>
</evidence>
<dbReference type="InterPro" id="IPR007863">
    <property type="entry name" value="Peptidase_M16_C"/>
</dbReference>
<evidence type="ECO:0000259" key="2">
    <source>
        <dbReference type="Pfam" id="PF00675"/>
    </source>
</evidence>
<dbReference type="EMBL" id="JAEMHM010000015">
    <property type="protein sequence ID" value="MBJ6726533.1"/>
    <property type="molecule type" value="Genomic_DNA"/>
</dbReference>
<dbReference type="AlphaFoldDB" id="A0A8J7M0T4"/>
<gene>
    <name evidence="4" type="ORF">JFN93_17615</name>
</gene>
<dbReference type="GO" id="GO:0046872">
    <property type="term" value="F:metal ion binding"/>
    <property type="evidence" value="ECO:0007669"/>
    <property type="project" value="InterPro"/>
</dbReference>
<keyword evidence="5" id="KW-1185">Reference proteome</keyword>
<evidence type="ECO:0000313" key="4">
    <source>
        <dbReference type="EMBL" id="MBJ6726533.1"/>
    </source>
</evidence>
<comment type="caution">
    <text evidence="4">The sequence shown here is derived from an EMBL/GenBank/DDBJ whole genome shotgun (WGS) entry which is preliminary data.</text>
</comment>
<protein>
    <submittedName>
        <fullName evidence="4">Insulinase family protein</fullName>
    </submittedName>
</protein>
<feature type="domain" description="Peptidase M16 C-terminal" evidence="3">
    <location>
        <begin position="210"/>
        <end position="385"/>
    </location>
</feature>
<dbReference type="InterPro" id="IPR011249">
    <property type="entry name" value="Metalloenz_LuxS/M16"/>
</dbReference>
<dbReference type="Gene3D" id="3.30.830.10">
    <property type="entry name" value="Metalloenzyme, LuxS/M16 peptidase-like"/>
    <property type="match status" value="2"/>
</dbReference>
<dbReference type="SUPFAM" id="SSF63411">
    <property type="entry name" value="LuxS/MPP-like metallohydrolase"/>
    <property type="match status" value="2"/>
</dbReference>
<dbReference type="InterPro" id="IPR050361">
    <property type="entry name" value="MPP/UQCRC_Complex"/>
</dbReference>
<dbReference type="Pfam" id="PF00675">
    <property type="entry name" value="Peptidase_M16"/>
    <property type="match status" value="1"/>
</dbReference>
<proteinExistence type="predicted"/>
<feature type="chain" id="PRO_5035319889" evidence="1">
    <location>
        <begin position="22"/>
        <end position="476"/>
    </location>
</feature>
<accession>A0A8J7M0T4</accession>
<dbReference type="PANTHER" id="PTHR11851">
    <property type="entry name" value="METALLOPROTEASE"/>
    <property type="match status" value="1"/>
</dbReference>
<sequence length="476" mass="52338">MNYTKRLLVLLMLLAIATVWGAPGAFAKDPDPRAMKFPPLDFKVPKSERVQLKNGMVVYLLADHELPIVNVTAYVGTGGVYDPADKVGLASLVGATLRSGGTKRTSADQLDKELEFMASSIESGIDSDIGSVSCATLTRNLDRTLALFAQVLTEPAFEPARVELARNHALEGIRRQNDDPKAVGDRELREAVYQGHPLGRIPTQASVKAVTREDLLAFQKRYFFPKNIILAVAGDFDRDKLLARLDELFAAWPNESTVFPQIPQPSAPLIPEVLLVQKDVNQSVIRMGHLGIDKSDPDLYALRVMDHILGGGFTSRLTQEIRSNRGLAYNVFSFNDVGRRFTGSFIAETETKTESTAKVVGLMESIIAGMTKAEVTPQELSLAKDSIINSFIFGFATPMAVVNQQARLEYYGYPPGYLDNYRANIAKVTAADVLRAARKHLHPEAMKVVVVGNSKKFDAPLSQFGKVREITLECVK</sequence>
<dbReference type="RefSeq" id="WP_199385446.1">
    <property type="nucleotide sequence ID" value="NZ_JAEMHM010000015.1"/>
</dbReference>
<feature type="signal peptide" evidence="1">
    <location>
        <begin position="1"/>
        <end position="21"/>
    </location>
</feature>
<dbReference type="InterPro" id="IPR011765">
    <property type="entry name" value="Pept_M16_N"/>
</dbReference>
<feature type="domain" description="Peptidase M16 N-terminal" evidence="2">
    <location>
        <begin position="60"/>
        <end position="200"/>
    </location>
</feature>
<evidence type="ECO:0000313" key="5">
    <source>
        <dbReference type="Proteomes" id="UP000636888"/>
    </source>
</evidence>
<dbReference type="Proteomes" id="UP000636888">
    <property type="component" value="Unassembled WGS sequence"/>
</dbReference>
<reference evidence="4" key="1">
    <citation type="submission" date="2020-12" db="EMBL/GenBank/DDBJ databases">
        <title>Geomonas sp. Red875, isolated from river sediment.</title>
        <authorList>
            <person name="Xu Z."/>
            <person name="Zhang Z."/>
            <person name="Masuda Y."/>
            <person name="Itoh H."/>
            <person name="Senoo K."/>
        </authorList>
    </citation>
    <scope>NUCLEOTIDE SEQUENCE</scope>
    <source>
        <strain evidence="4">Red875</strain>
    </source>
</reference>
<name>A0A8J7M0T4_9BACT</name>
<dbReference type="PANTHER" id="PTHR11851:SF225">
    <property type="entry name" value="NON-PEPTIDASE HOMOLOG YMXG"/>
    <property type="match status" value="1"/>
</dbReference>
<keyword evidence="1" id="KW-0732">Signal</keyword>
<evidence type="ECO:0000256" key="1">
    <source>
        <dbReference type="SAM" id="SignalP"/>
    </source>
</evidence>
<organism evidence="4 5">
    <name type="scientific">Geomesophilobacter sediminis</name>
    <dbReference type="NCBI Taxonomy" id="2798584"/>
    <lineage>
        <taxon>Bacteria</taxon>
        <taxon>Pseudomonadati</taxon>
        <taxon>Thermodesulfobacteriota</taxon>
        <taxon>Desulfuromonadia</taxon>
        <taxon>Geobacterales</taxon>
        <taxon>Geobacteraceae</taxon>
        <taxon>Geomesophilobacter</taxon>
    </lineage>
</organism>